<dbReference type="AlphaFoldDB" id="A0A1I8IIH9"/>
<organism evidence="1 2">
    <name type="scientific">Macrostomum lignano</name>
    <dbReference type="NCBI Taxonomy" id="282301"/>
    <lineage>
        <taxon>Eukaryota</taxon>
        <taxon>Metazoa</taxon>
        <taxon>Spiralia</taxon>
        <taxon>Lophotrochozoa</taxon>
        <taxon>Platyhelminthes</taxon>
        <taxon>Rhabditophora</taxon>
        <taxon>Macrostomorpha</taxon>
        <taxon>Macrostomida</taxon>
        <taxon>Macrostomidae</taxon>
        <taxon>Macrostomum</taxon>
    </lineage>
</organism>
<dbReference type="Proteomes" id="UP000095280">
    <property type="component" value="Unplaced"/>
</dbReference>
<protein>
    <submittedName>
        <fullName evidence="2">Uncharacterized protein</fullName>
    </submittedName>
</protein>
<keyword evidence="1" id="KW-1185">Reference proteome</keyword>
<dbReference type="WBParaSite" id="maker-uti_cns_0012663-snap-gene-0.2-mRNA-1">
    <property type="protein sequence ID" value="maker-uti_cns_0012663-snap-gene-0.2-mRNA-1"/>
    <property type="gene ID" value="maker-uti_cns_0012663-snap-gene-0.2"/>
</dbReference>
<evidence type="ECO:0000313" key="1">
    <source>
        <dbReference type="Proteomes" id="UP000095280"/>
    </source>
</evidence>
<reference evidence="2" key="1">
    <citation type="submission" date="2016-11" db="UniProtKB">
        <authorList>
            <consortium name="WormBaseParasite"/>
        </authorList>
    </citation>
    <scope>IDENTIFICATION</scope>
</reference>
<evidence type="ECO:0000313" key="2">
    <source>
        <dbReference type="WBParaSite" id="maker-uti_cns_0012663-snap-gene-0.2-mRNA-1"/>
    </source>
</evidence>
<accession>A0A1I8IIH9</accession>
<proteinExistence type="predicted"/>
<sequence>MQIYIIMADEGLLLACPERQVPPNVAQIHSVVAVSPPTDVALSQFNNGDEQHMSRQSDQTLPGSEGAELCSDRFVAVFGPHQNLEDFKFLECANVKVECAKTLDSFQRALSKVLASLTPKTELWFFHLLLVDINNSLIMDGKAVSENEAYKLIHSMDLSRVSIFQFVLRLPVEVAKFNEAAPFWNKSPLEARQRRRLAQFAQHAVGFGQQSVSRG</sequence>
<name>A0A1I8IIH9_9PLAT</name>